<dbReference type="AlphaFoldDB" id="A0A9W4DQR8"/>
<dbReference type="Proteomes" id="UP001152519">
    <property type="component" value="Unassembled WGS sequence"/>
</dbReference>
<evidence type="ECO:0000313" key="2">
    <source>
        <dbReference type="EMBL" id="CAG6392318.1"/>
    </source>
</evidence>
<accession>A0A9W4DQR8</accession>
<sequence>MTHPHPTGPVRRSYARGPRTRPRRVLWSPYASEHPSEQAGNPNGPPGASVGNTPAMYSGITTVCLPADRRERARGGFP</sequence>
<evidence type="ECO:0000256" key="1">
    <source>
        <dbReference type="SAM" id="MobiDB-lite"/>
    </source>
</evidence>
<name>A0A9W4DQR8_9ACTN</name>
<feature type="region of interest" description="Disordered" evidence="1">
    <location>
        <begin position="1"/>
        <end position="56"/>
    </location>
</feature>
<reference evidence="2" key="1">
    <citation type="submission" date="2021-05" db="EMBL/GenBank/DDBJ databases">
        <authorList>
            <person name="Arsene-Ploetze F."/>
        </authorList>
    </citation>
    <scope>NUCLEOTIDE SEQUENCE</scope>
    <source>
        <strain evidence="2">DSM 42138</strain>
    </source>
</reference>
<organism evidence="2 3">
    <name type="scientific">Actinacidiphila cocklensis</name>
    <dbReference type="NCBI Taxonomy" id="887465"/>
    <lineage>
        <taxon>Bacteria</taxon>
        <taxon>Bacillati</taxon>
        <taxon>Actinomycetota</taxon>
        <taxon>Actinomycetes</taxon>
        <taxon>Kitasatosporales</taxon>
        <taxon>Streptomycetaceae</taxon>
        <taxon>Actinacidiphila</taxon>
    </lineage>
</organism>
<evidence type="ECO:0000313" key="3">
    <source>
        <dbReference type="Proteomes" id="UP001152519"/>
    </source>
</evidence>
<dbReference type="EMBL" id="CAJSLV010000044">
    <property type="protein sequence ID" value="CAG6392318.1"/>
    <property type="molecule type" value="Genomic_DNA"/>
</dbReference>
<comment type="caution">
    <text evidence="2">The sequence shown here is derived from an EMBL/GenBank/DDBJ whole genome shotgun (WGS) entry which is preliminary data.</text>
</comment>
<keyword evidence="3" id="KW-1185">Reference proteome</keyword>
<protein>
    <submittedName>
        <fullName evidence="2">Uncharacterized protein</fullName>
    </submittedName>
</protein>
<proteinExistence type="predicted"/>
<gene>
    <name evidence="2" type="ORF">SCOCK_160100</name>
</gene>